<dbReference type="Proteomes" id="UP000274033">
    <property type="component" value="Unassembled WGS sequence"/>
</dbReference>
<evidence type="ECO:0000256" key="2">
    <source>
        <dbReference type="ARBA" id="ARBA00022448"/>
    </source>
</evidence>
<evidence type="ECO:0000259" key="5">
    <source>
        <dbReference type="PROSITE" id="PS50893"/>
    </source>
</evidence>
<dbReference type="GO" id="GO:0005524">
    <property type="term" value="F:ATP binding"/>
    <property type="evidence" value="ECO:0007669"/>
    <property type="project" value="UniProtKB-KW"/>
</dbReference>
<dbReference type="Pfam" id="PF00005">
    <property type="entry name" value="ABC_tran"/>
    <property type="match status" value="1"/>
</dbReference>
<comment type="caution">
    <text evidence="6">The sequence shown here is derived from an EMBL/GenBank/DDBJ whole genome shotgun (WGS) entry which is preliminary data.</text>
</comment>
<comment type="similarity">
    <text evidence="1">Belongs to the ABC transporter superfamily.</text>
</comment>
<dbReference type="PROSITE" id="PS00211">
    <property type="entry name" value="ABC_TRANSPORTER_1"/>
    <property type="match status" value="1"/>
</dbReference>
<dbReference type="CDD" id="cd03257">
    <property type="entry name" value="ABC_NikE_OppD_transporters"/>
    <property type="match status" value="1"/>
</dbReference>
<dbReference type="OrthoDB" id="9802264at2"/>
<protein>
    <submittedName>
        <fullName evidence="6">ATP-binding cassette domain-containing protein</fullName>
    </submittedName>
</protein>
<organism evidence="6 7">
    <name type="scientific">Lysinibacillus composti</name>
    <dbReference type="NCBI Taxonomy" id="720633"/>
    <lineage>
        <taxon>Bacteria</taxon>
        <taxon>Bacillati</taxon>
        <taxon>Bacillota</taxon>
        <taxon>Bacilli</taxon>
        <taxon>Bacillales</taxon>
        <taxon>Bacillaceae</taxon>
        <taxon>Lysinibacillus</taxon>
    </lineage>
</organism>
<reference evidence="6 7" key="1">
    <citation type="journal article" date="2013" name="J. Microbiol.">
        <title>Lysinibacillus chungkukjangi sp. nov., isolated from Chungkukjang, Korean fermented soybean food.</title>
        <authorList>
            <person name="Kim S.J."/>
            <person name="Jang Y.H."/>
            <person name="Hamada M."/>
            <person name="Ahn J.H."/>
            <person name="Weon H.Y."/>
            <person name="Suzuki K."/>
            <person name="Whang K.S."/>
            <person name="Kwon S.W."/>
        </authorList>
    </citation>
    <scope>NUCLEOTIDE SEQUENCE [LARGE SCALE GENOMIC DNA]</scope>
    <source>
        <strain evidence="6 7">MCCC 1A12701</strain>
    </source>
</reference>
<proteinExistence type="inferred from homology"/>
<dbReference type="InterPro" id="IPR003593">
    <property type="entry name" value="AAA+_ATPase"/>
</dbReference>
<keyword evidence="4 6" id="KW-0067">ATP-binding</keyword>
<dbReference type="AlphaFoldDB" id="A0A3N9UAK2"/>
<dbReference type="PANTHER" id="PTHR43776:SF7">
    <property type="entry name" value="D,D-DIPEPTIDE TRANSPORT ATP-BINDING PROTEIN DDPF-RELATED"/>
    <property type="match status" value="1"/>
</dbReference>
<dbReference type="GO" id="GO:0055085">
    <property type="term" value="P:transmembrane transport"/>
    <property type="evidence" value="ECO:0007669"/>
    <property type="project" value="UniProtKB-ARBA"/>
</dbReference>
<evidence type="ECO:0000256" key="4">
    <source>
        <dbReference type="ARBA" id="ARBA00022840"/>
    </source>
</evidence>
<keyword evidence="3" id="KW-0547">Nucleotide-binding</keyword>
<evidence type="ECO:0000256" key="3">
    <source>
        <dbReference type="ARBA" id="ARBA00022741"/>
    </source>
</evidence>
<keyword evidence="2" id="KW-0813">Transport</keyword>
<dbReference type="SMART" id="SM00382">
    <property type="entry name" value="AAA"/>
    <property type="match status" value="1"/>
</dbReference>
<evidence type="ECO:0000256" key="1">
    <source>
        <dbReference type="ARBA" id="ARBA00005417"/>
    </source>
</evidence>
<dbReference type="SUPFAM" id="SSF52540">
    <property type="entry name" value="P-loop containing nucleoside triphosphate hydrolases"/>
    <property type="match status" value="1"/>
</dbReference>
<dbReference type="GO" id="GO:0015833">
    <property type="term" value="P:peptide transport"/>
    <property type="evidence" value="ECO:0007669"/>
    <property type="project" value="InterPro"/>
</dbReference>
<sequence length="314" mass="35656">MKNREVLLEVKNLKVEFGKGKSKFTAIDDVSFEIYKGETFGLVGESGSGKTTIGRAIMRLNEVTDGQILFHGKPINGKISKDWEREIIQKIQMIFQDPMASLNERAKVDYIISEGLINTKKYKNEKEREEKVRKALLAVGLLPEFASRFPHEFSGGQRQRIGIARSLVMEPEFIIADEPISALDVSIRAQVLNLLSSLQESNNLTYLFIAHDLSIVRFITDRTAVIYKGNIVELAETEKLFNNPLHPYTRALLSAVPEPNPFKERAKVVEIYDPSQHDYDRNPPSFVEVEEGHFVLANEEETARYREKISLGVS</sequence>
<dbReference type="InterPro" id="IPR050319">
    <property type="entry name" value="ABC_transp_ATP-bind"/>
</dbReference>
<dbReference type="GO" id="GO:0016887">
    <property type="term" value="F:ATP hydrolysis activity"/>
    <property type="evidence" value="ECO:0007669"/>
    <property type="project" value="InterPro"/>
</dbReference>
<dbReference type="PROSITE" id="PS50893">
    <property type="entry name" value="ABC_TRANSPORTER_2"/>
    <property type="match status" value="1"/>
</dbReference>
<dbReference type="FunFam" id="3.40.50.300:FF:000016">
    <property type="entry name" value="Oligopeptide ABC transporter ATP-binding component"/>
    <property type="match status" value="1"/>
</dbReference>
<dbReference type="EMBL" id="RRCT01000019">
    <property type="protein sequence ID" value="RQW73528.1"/>
    <property type="molecule type" value="Genomic_DNA"/>
</dbReference>
<dbReference type="InterPro" id="IPR013563">
    <property type="entry name" value="Oligopep_ABC_C"/>
</dbReference>
<accession>A0A3N9UAK2</accession>
<dbReference type="Pfam" id="PF08352">
    <property type="entry name" value="oligo_HPY"/>
    <property type="match status" value="1"/>
</dbReference>
<gene>
    <name evidence="6" type="ORF">EBB45_16205</name>
</gene>
<keyword evidence="7" id="KW-1185">Reference proteome</keyword>
<dbReference type="Gene3D" id="3.40.50.300">
    <property type="entry name" value="P-loop containing nucleotide triphosphate hydrolases"/>
    <property type="match status" value="1"/>
</dbReference>
<feature type="domain" description="ABC transporter" evidence="5">
    <location>
        <begin position="8"/>
        <end position="253"/>
    </location>
</feature>
<dbReference type="InterPro" id="IPR017871">
    <property type="entry name" value="ABC_transporter-like_CS"/>
</dbReference>
<dbReference type="RefSeq" id="WP_124766390.1">
    <property type="nucleotide sequence ID" value="NZ_JAFBDY010000018.1"/>
</dbReference>
<dbReference type="InterPro" id="IPR003439">
    <property type="entry name" value="ABC_transporter-like_ATP-bd"/>
</dbReference>
<dbReference type="InterPro" id="IPR027417">
    <property type="entry name" value="P-loop_NTPase"/>
</dbReference>
<evidence type="ECO:0000313" key="6">
    <source>
        <dbReference type="EMBL" id="RQW73528.1"/>
    </source>
</evidence>
<dbReference type="PANTHER" id="PTHR43776">
    <property type="entry name" value="TRANSPORT ATP-BINDING PROTEIN"/>
    <property type="match status" value="1"/>
</dbReference>
<evidence type="ECO:0000313" key="7">
    <source>
        <dbReference type="Proteomes" id="UP000274033"/>
    </source>
</evidence>
<name>A0A3N9UAK2_9BACI</name>